<keyword evidence="1" id="KW-0378">Hydrolase</keyword>
<dbReference type="GO" id="GO:0016787">
    <property type="term" value="F:hydrolase activity"/>
    <property type="evidence" value="ECO:0007669"/>
    <property type="project" value="UniProtKB-KW"/>
</dbReference>
<gene>
    <name evidence="4" type="ORF">ACHAW5_005864</name>
</gene>
<feature type="region of interest" description="Disordered" evidence="2">
    <location>
        <begin position="352"/>
        <end position="373"/>
    </location>
</feature>
<keyword evidence="5" id="KW-1185">Reference proteome</keyword>
<dbReference type="InterPro" id="IPR005645">
    <property type="entry name" value="FSH-like_dom"/>
</dbReference>
<dbReference type="InterPro" id="IPR029058">
    <property type="entry name" value="AB_hydrolase_fold"/>
</dbReference>
<evidence type="ECO:0000259" key="3">
    <source>
        <dbReference type="Pfam" id="PF03959"/>
    </source>
</evidence>
<dbReference type="InterPro" id="IPR050593">
    <property type="entry name" value="LovG"/>
</dbReference>
<feature type="region of interest" description="Disordered" evidence="2">
    <location>
        <begin position="123"/>
        <end position="152"/>
    </location>
</feature>
<proteinExistence type="predicted"/>
<dbReference type="Pfam" id="PF03959">
    <property type="entry name" value="FSH1"/>
    <property type="match status" value="1"/>
</dbReference>
<organism evidence="4 5">
    <name type="scientific">Stephanodiscus triporus</name>
    <dbReference type="NCBI Taxonomy" id="2934178"/>
    <lineage>
        <taxon>Eukaryota</taxon>
        <taxon>Sar</taxon>
        <taxon>Stramenopiles</taxon>
        <taxon>Ochrophyta</taxon>
        <taxon>Bacillariophyta</taxon>
        <taxon>Coscinodiscophyceae</taxon>
        <taxon>Thalassiosirophycidae</taxon>
        <taxon>Stephanodiscales</taxon>
        <taxon>Stephanodiscaceae</taxon>
        <taxon>Stephanodiscus</taxon>
    </lineage>
</organism>
<reference evidence="4 5" key="1">
    <citation type="submission" date="2024-10" db="EMBL/GenBank/DDBJ databases">
        <title>Updated reference genomes for cyclostephanoid diatoms.</title>
        <authorList>
            <person name="Roberts W.R."/>
            <person name="Alverson A.J."/>
        </authorList>
    </citation>
    <scope>NUCLEOTIDE SEQUENCE [LARGE SCALE GENOMIC DNA]</scope>
    <source>
        <strain evidence="4 5">AJA276-08</strain>
    </source>
</reference>
<dbReference type="Proteomes" id="UP001530315">
    <property type="component" value="Unassembled WGS sequence"/>
</dbReference>
<dbReference type="PANTHER" id="PTHR48070">
    <property type="entry name" value="ESTERASE OVCA2"/>
    <property type="match status" value="1"/>
</dbReference>
<comment type="caution">
    <text evidence="4">The sequence shown here is derived from an EMBL/GenBank/DDBJ whole genome shotgun (WGS) entry which is preliminary data.</text>
</comment>
<feature type="domain" description="Serine hydrolase" evidence="3">
    <location>
        <begin position="6"/>
        <end position="126"/>
    </location>
</feature>
<feature type="region of interest" description="Disordered" evidence="2">
    <location>
        <begin position="427"/>
        <end position="451"/>
    </location>
</feature>
<dbReference type="PANTHER" id="PTHR48070:SF6">
    <property type="entry name" value="ESTERASE OVCA2"/>
    <property type="match status" value="1"/>
</dbReference>
<accession>A0ABD3Q8I2</accession>
<dbReference type="AlphaFoldDB" id="A0ABD3Q8I2"/>
<dbReference type="Gene3D" id="3.40.50.1820">
    <property type="entry name" value="alpha/beta hydrolase"/>
    <property type="match status" value="1"/>
</dbReference>
<sequence length="451" mass="48067">HLGSQFSQLAIRLRERHSIELVFADGPLLDAAAVEESSRRGRSAHGDGIDDVDVDIDIVVDDEKSSSSTSSSSSSPVRYSGLDASLLHLSQIWDRDGGFHGVMGIGQGADVAALLPLLDRHGDRRHRRGEHDEHDDEDDDDEDAEDEDEDCCRGPTMFRGLRFVILVDGRDILRMGDDDDASAAAAVIIIDDDADADAGANANAGGNAVKEDDDGVYVGPDGVRSLHVILERTNDDDDGRRGGSGGAMRGGERLAKMYGPNAAIHRWCRDRRTRSPSSSSAELSNVVGRYLVARKNDERSNSGMRELSKLRRRLSDVERVATLALSEEIRRNPPRAMLAAIVPAAAVVAAAGGGGEEGEDHLGSSSSSSPTTVIADGGGWGRKCDNDDDDDDDDCGCCCPKAGGGGGSRTKTVVVDKVVGAWRGGRRREIGDEGGGAPCPGEFLLREEERR</sequence>
<feature type="compositionally biased region" description="Acidic residues" evidence="2">
    <location>
        <begin position="133"/>
        <end position="150"/>
    </location>
</feature>
<dbReference type="EMBL" id="JALLAZ020000394">
    <property type="protein sequence ID" value="KAL3796181.1"/>
    <property type="molecule type" value="Genomic_DNA"/>
</dbReference>
<evidence type="ECO:0000313" key="4">
    <source>
        <dbReference type="EMBL" id="KAL3796181.1"/>
    </source>
</evidence>
<protein>
    <recommendedName>
        <fullName evidence="3">Serine hydrolase domain-containing protein</fullName>
    </recommendedName>
</protein>
<evidence type="ECO:0000313" key="5">
    <source>
        <dbReference type="Proteomes" id="UP001530315"/>
    </source>
</evidence>
<evidence type="ECO:0000256" key="1">
    <source>
        <dbReference type="ARBA" id="ARBA00022801"/>
    </source>
</evidence>
<name>A0ABD3Q8I2_9STRA</name>
<evidence type="ECO:0000256" key="2">
    <source>
        <dbReference type="SAM" id="MobiDB-lite"/>
    </source>
</evidence>
<feature type="non-terminal residue" evidence="4">
    <location>
        <position position="1"/>
    </location>
</feature>